<protein>
    <submittedName>
        <fullName evidence="1">ATP-dependent Clp protease ATP-binding subunit ClpA</fullName>
    </submittedName>
</protein>
<dbReference type="EMBL" id="JACIEW010000002">
    <property type="protein sequence ID" value="MBB4051697.1"/>
    <property type="molecule type" value="Genomic_DNA"/>
</dbReference>
<proteinExistence type="predicted"/>
<keyword evidence="1" id="KW-0378">Hydrolase</keyword>
<evidence type="ECO:0000313" key="2">
    <source>
        <dbReference type="Proteomes" id="UP000547011"/>
    </source>
</evidence>
<gene>
    <name evidence="1" type="ORF">GGR20_001333</name>
</gene>
<keyword evidence="2" id="KW-1185">Reference proteome</keyword>
<organism evidence="1 2">
    <name type="scientific">Devosia subaequoris</name>
    <dbReference type="NCBI Taxonomy" id="395930"/>
    <lineage>
        <taxon>Bacteria</taxon>
        <taxon>Pseudomonadati</taxon>
        <taxon>Pseudomonadota</taxon>
        <taxon>Alphaproteobacteria</taxon>
        <taxon>Hyphomicrobiales</taxon>
        <taxon>Devosiaceae</taxon>
        <taxon>Devosia</taxon>
    </lineage>
</organism>
<keyword evidence="1" id="KW-0645">Protease</keyword>
<keyword evidence="1" id="KW-0547">Nucleotide-binding</keyword>
<dbReference type="Proteomes" id="UP000547011">
    <property type="component" value="Unassembled WGS sequence"/>
</dbReference>
<dbReference type="AlphaFoldDB" id="A0A7W6IM59"/>
<keyword evidence="1" id="KW-0067">ATP-binding</keyword>
<evidence type="ECO:0000313" key="1">
    <source>
        <dbReference type="EMBL" id="MBB4051697.1"/>
    </source>
</evidence>
<comment type="caution">
    <text evidence="1">The sequence shown here is derived from an EMBL/GenBank/DDBJ whole genome shotgun (WGS) entry which is preliminary data.</text>
</comment>
<dbReference type="RefSeq" id="WP_183310426.1">
    <property type="nucleotide sequence ID" value="NZ_JACIEW010000002.1"/>
</dbReference>
<name>A0A7W6IM59_9HYPH</name>
<accession>A0A7W6IM59</accession>
<dbReference type="GO" id="GO:0006508">
    <property type="term" value="P:proteolysis"/>
    <property type="evidence" value="ECO:0007669"/>
    <property type="project" value="UniProtKB-KW"/>
</dbReference>
<dbReference type="GO" id="GO:0008233">
    <property type="term" value="F:peptidase activity"/>
    <property type="evidence" value="ECO:0007669"/>
    <property type="project" value="UniProtKB-KW"/>
</dbReference>
<reference evidence="1 2" key="1">
    <citation type="submission" date="2020-08" db="EMBL/GenBank/DDBJ databases">
        <title>Genomic Encyclopedia of Type Strains, Phase IV (KMG-IV): sequencing the most valuable type-strain genomes for metagenomic binning, comparative biology and taxonomic classification.</title>
        <authorList>
            <person name="Goeker M."/>
        </authorList>
    </citation>
    <scope>NUCLEOTIDE SEQUENCE [LARGE SCALE GENOMIC DNA]</scope>
    <source>
        <strain evidence="1 2">DSM 23447</strain>
    </source>
</reference>
<dbReference type="Gene3D" id="1.10.1780.10">
    <property type="entry name" value="Clp, N-terminal domain"/>
    <property type="match status" value="1"/>
</dbReference>
<dbReference type="GO" id="GO:0005524">
    <property type="term" value="F:ATP binding"/>
    <property type="evidence" value="ECO:0007669"/>
    <property type="project" value="UniProtKB-KW"/>
</dbReference>
<dbReference type="InterPro" id="IPR036628">
    <property type="entry name" value="Clp_N_dom_sf"/>
</dbReference>
<sequence>MTKFRNAQTIKTLCERAEAHALRDQQQEPGAEHFLLAALELEDDTARLAFSRAGAIPDGLHSAIEQQYSEALSSLGLPIGVTDRPTVSVASPAPNGVFSASVSGQDVMQELAKTRARHSPLLGSHIVAIVASMPHGVAARALRSMGVDLDDLRLSAEAVSRERKRA</sequence>